<accession>A0ACD3AB56</accession>
<dbReference type="EMBL" id="ML208539">
    <property type="protein sequence ID" value="TFK63108.1"/>
    <property type="molecule type" value="Genomic_DNA"/>
</dbReference>
<proteinExistence type="predicted"/>
<evidence type="ECO:0000313" key="2">
    <source>
        <dbReference type="Proteomes" id="UP000308600"/>
    </source>
</evidence>
<evidence type="ECO:0000313" key="1">
    <source>
        <dbReference type="EMBL" id="TFK63108.1"/>
    </source>
</evidence>
<reference evidence="1 2" key="1">
    <citation type="journal article" date="2019" name="Nat. Ecol. Evol.">
        <title>Megaphylogeny resolves global patterns of mushroom evolution.</title>
        <authorList>
            <person name="Varga T."/>
            <person name="Krizsan K."/>
            <person name="Foldi C."/>
            <person name="Dima B."/>
            <person name="Sanchez-Garcia M."/>
            <person name="Sanchez-Ramirez S."/>
            <person name="Szollosi G.J."/>
            <person name="Szarkandi J.G."/>
            <person name="Papp V."/>
            <person name="Albert L."/>
            <person name="Andreopoulos W."/>
            <person name="Angelini C."/>
            <person name="Antonin V."/>
            <person name="Barry K.W."/>
            <person name="Bougher N.L."/>
            <person name="Buchanan P."/>
            <person name="Buyck B."/>
            <person name="Bense V."/>
            <person name="Catcheside P."/>
            <person name="Chovatia M."/>
            <person name="Cooper J."/>
            <person name="Damon W."/>
            <person name="Desjardin D."/>
            <person name="Finy P."/>
            <person name="Geml J."/>
            <person name="Haridas S."/>
            <person name="Hughes K."/>
            <person name="Justo A."/>
            <person name="Karasinski D."/>
            <person name="Kautmanova I."/>
            <person name="Kiss B."/>
            <person name="Kocsube S."/>
            <person name="Kotiranta H."/>
            <person name="LaButti K.M."/>
            <person name="Lechner B.E."/>
            <person name="Liimatainen K."/>
            <person name="Lipzen A."/>
            <person name="Lukacs Z."/>
            <person name="Mihaltcheva S."/>
            <person name="Morgado L.N."/>
            <person name="Niskanen T."/>
            <person name="Noordeloos M.E."/>
            <person name="Ohm R.A."/>
            <person name="Ortiz-Santana B."/>
            <person name="Ovrebo C."/>
            <person name="Racz N."/>
            <person name="Riley R."/>
            <person name="Savchenko A."/>
            <person name="Shiryaev A."/>
            <person name="Soop K."/>
            <person name="Spirin V."/>
            <person name="Szebenyi C."/>
            <person name="Tomsovsky M."/>
            <person name="Tulloss R.E."/>
            <person name="Uehling J."/>
            <person name="Grigoriev I.V."/>
            <person name="Vagvolgyi C."/>
            <person name="Papp T."/>
            <person name="Martin F.M."/>
            <person name="Miettinen O."/>
            <person name="Hibbett D.S."/>
            <person name="Nagy L.G."/>
        </authorList>
    </citation>
    <scope>NUCLEOTIDE SEQUENCE [LARGE SCALE GENOMIC DNA]</scope>
    <source>
        <strain evidence="1 2">NL-1719</strain>
    </source>
</reference>
<dbReference type="Proteomes" id="UP000308600">
    <property type="component" value="Unassembled WGS sequence"/>
</dbReference>
<name>A0ACD3AB56_9AGAR</name>
<organism evidence="1 2">
    <name type="scientific">Pluteus cervinus</name>
    <dbReference type="NCBI Taxonomy" id="181527"/>
    <lineage>
        <taxon>Eukaryota</taxon>
        <taxon>Fungi</taxon>
        <taxon>Dikarya</taxon>
        <taxon>Basidiomycota</taxon>
        <taxon>Agaricomycotina</taxon>
        <taxon>Agaricomycetes</taxon>
        <taxon>Agaricomycetidae</taxon>
        <taxon>Agaricales</taxon>
        <taxon>Pluteineae</taxon>
        <taxon>Pluteaceae</taxon>
        <taxon>Pluteus</taxon>
    </lineage>
</organism>
<protein>
    <submittedName>
        <fullName evidence="1">Uncharacterized protein</fullName>
    </submittedName>
</protein>
<sequence length="176" mass="20211">MLVFTLSDAYPWNSTYSANDGRVVYKVVSPYQFIGQKATIFRKSKLAEVDEQFGHLGVVKFNMVASSKFRFHGGEVKTKEYFRLGKRGWNGRDHIFTAPDGREYTWVLGADAPILYLNDSPSIVVARYRRKWDLSWPTPPARLEIMPAGEGIVDTIVMTLVFIEHLRLARERAKEH</sequence>
<gene>
    <name evidence="1" type="ORF">BDN72DRAFT_776285</name>
</gene>
<keyword evidence="2" id="KW-1185">Reference proteome</keyword>